<proteinExistence type="predicted"/>
<gene>
    <name evidence="2" type="ORF">B296_00008376</name>
</gene>
<keyword evidence="1" id="KW-0472">Membrane</keyword>
<name>A0A427AF94_ENSVE</name>
<protein>
    <submittedName>
        <fullName evidence="2">Uncharacterized protein</fullName>
    </submittedName>
</protein>
<dbReference type="AlphaFoldDB" id="A0A427AF94"/>
<dbReference type="EMBL" id="AMZH03002643">
    <property type="protein sequence ID" value="RRT74884.1"/>
    <property type="molecule type" value="Genomic_DNA"/>
</dbReference>
<dbReference type="Proteomes" id="UP000287651">
    <property type="component" value="Unassembled WGS sequence"/>
</dbReference>
<feature type="transmembrane region" description="Helical" evidence="1">
    <location>
        <begin position="147"/>
        <end position="171"/>
    </location>
</feature>
<evidence type="ECO:0000313" key="2">
    <source>
        <dbReference type="EMBL" id="RRT74884.1"/>
    </source>
</evidence>
<evidence type="ECO:0000256" key="1">
    <source>
        <dbReference type="SAM" id="Phobius"/>
    </source>
</evidence>
<accession>A0A427AF94</accession>
<organism evidence="2 3">
    <name type="scientific">Ensete ventricosum</name>
    <name type="common">Abyssinian banana</name>
    <name type="synonym">Musa ensete</name>
    <dbReference type="NCBI Taxonomy" id="4639"/>
    <lineage>
        <taxon>Eukaryota</taxon>
        <taxon>Viridiplantae</taxon>
        <taxon>Streptophyta</taxon>
        <taxon>Embryophyta</taxon>
        <taxon>Tracheophyta</taxon>
        <taxon>Spermatophyta</taxon>
        <taxon>Magnoliopsida</taxon>
        <taxon>Liliopsida</taxon>
        <taxon>Zingiberales</taxon>
        <taxon>Musaceae</taxon>
        <taxon>Ensete</taxon>
    </lineage>
</organism>
<keyword evidence="1" id="KW-1133">Transmembrane helix</keyword>
<reference evidence="2 3" key="1">
    <citation type="journal article" date="2014" name="Agronomy (Basel)">
        <title>A Draft Genome Sequence for Ensete ventricosum, the Drought-Tolerant Tree Against Hunger.</title>
        <authorList>
            <person name="Harrison J."/>
            <person name="Moore K.A."/>
            <person name="Paszkiewicz K."/>
            <person name="Jones T."/>
            <person name="Grant M."/>
            <person name="Ambacheew D."/>
            <person name="Muzemil S."/>
            <person name="Studholme D.J."/>
        </authorList>
    </citation>
    <scope>NUCLEOTIDE SEQUENCE [LARGE SCALE GENOMIC DNA]</scope>
</reference>
<keyword evidence="1" id="KW-0812">Transmembrane</keyword>
<sequence length="206" mass="23189">MDKDINRVSDVMLTLILNGAKDEESFKAHAPYLKEAFDEGTKATELAKAKLASEGLGMGQEDEQFCPQAPLVAIEDSAVGDLYVELVATFDLKRHTCNNLAVEEFICVALIDENGDRLLFKKSSNFHRLRVGVVGQRVHCVVGRLGLFLRGFIFGFEAFFKWFAVLILYWFNHDEPVLFAAMFSAPRFITMPTQPLIRSFTKLISC</sequence>
<evidence type="ECO:0000313" key="3">
    <source>
        <dbReference type="Proteomes" id="UP000287651"/>
    </source>
</evidence>
<comment type="caution">
    <text evidence="2">The sequence shown here is derived from an EMBL/GenBank/DDBJ whole genome shotgun (WGS) entry which is preliminary data.</text>
</comment>